<dbReference type="Gene3D" id="3.40.50.150">
    <property type="entry name" value="Vaccinia Virus protein VP39"/>
    <property type="match status" value="1"/>
</dbReference>
<protein>
    <recommendedName>
        <fullName evidence="3">Class I SAM-dependent methyltransferase</fullName>
    </recommendedName>
</protein>
<evidence type="ECO:0000313" key="1">
    <source>
        <dbReference type="EMBL" id="GLC87810.1"/>
    </source>
</evidence>
<dbReference type="RefSeq" id="WP_264987526.1">
    <property type="nucleotide sequence ID" value="NZ_BRZA01000001.1"/>
</dbReference>
<organism evidence="1 2">
    <name type="scientific">Lysinibacillus piscis</name>
    <dbReference type="NCBI Taxonomy" id="2518931"/>
    <lineage>
        <taxon>Bacteria</taxon>
        <taxon>Bacillati</taxon>
        <taxon>Bacillota</taxon>
        <taxon>Bacilli</taxon>
        <taxon>Bacillales</taxon>
        <taxon>Bacillaceae</taxon>
        <taxon>Lysinibacillus</taxon>
    </lineage>
</organism>
<reference evidence="1" key="1">
    <citation type="submission" date="2022-08" db="EMBL/GenBank/DDBJ databases">
        <title>Draft genome sequence of Lysinibacillus sp. strain KH24.</title>
        <authorList>
            <person name="Kanbe H."/>
            <person name="Itoh H."/>
        </authorList>
    </citation>
    <scope>NUCLEOTIDE SEQUENCE</scope>
    <source>
        <strain evidence="1">KH24</strain>
    </source>
</reference>
<gene>
    <name evidence="1" type="ORF">LYSBPC_09370</name>
</gene>
<dbReference type="InterPro" id="IPR029063">
    <property type="entry name" value="SAM-dependent_MTases_sf"/>
</dbReference>
<dbReference type="Pfam" id="PF13578">
    <property type="entry name" value="Methyltransf_24"/>
    <property type="match status" value="1"/>
</dbReference>
<dbReference type="SUPFAM" id="SSF53335">
    <property type="entry name" value="S-adenosyl-L-methionine-dependent methyltransferases"/>
    <property type="match status" value="1"/>
</dbReference>
<sequence>MKFDKMKESNIYIYGIGSVYEKYKFFLDSYNVCGLICNDENYWGKMKDNKYVFDPQSIEFSNCFIIIMSSFIEEISKELERNGLEYGNDFCTYIDLDTGFNLHKILETGHFYSPIPNTSEIFSENYKPYERNDDYLGINLNLQTQKDFVYRVNATRHEFNEFLEKNHDLFYLNNGYFGYVDSITYFTFINHFKPQKIIEVGSGFTSALALGTSIFCDLEIDFTFIEPYPERIKKLLEGKKEMGCLLEDIVQNIPISTFSNLNENDFLFIDSSHVSKINSDVNYLFFEVLPNLKKGTIIHIHDIFTQFEYPLDWIYNGRFWNENYILRAFLQYNNQFEILCFNNFAFDTFKDIHCLDENLLIDGHFGGSIWLRRI</sequence>
<accession>A0ABQ5NHG9</accession>
<dbReference type="Gene3D" id="3.40.50.720">
    <property type="entry name" value="NAD(P)-binding Rossmann-like Domain"/>
    <property type="match status" value="1"/>
</dbReference>
<keyword evidence="2" id="KW-1185">Reference proteome</keyword>
<name>A0ABQ5NHG9_9BACI</name>
<evidence type="ECO:0000313" key="2">
    <source>
        <dbReference type="Proteomes" id="UP001065593"/>
    </source>
</evidence>
<proteinExistence type="predicted"/>
<comment type="caution">
    <text evidence="1">The sequence shown here is derived from an EMBL/GenBank/DDBJ whole genome shotgun (WGS) entry which is preliminary data.</text>
</comment>
<evidence type="ECO:0008006" key="3">
    <source>
        <dbReference type="Google" id="ProtNLM"/>
    </source>
</evidence>
<dbReference type="EMBL" id="BRZA01000001">
    <property type="protein sequence ID" value="GLC87810.1"/>
    <property type="molecule type" value="Genomic_DNA"/>
</dbReference>
<dbReference type="Proteomes" id="UP001065593">
    <property type="component" value="Unassembled WGS sequence"/>
</dbReference>